<feature type="signal peptide" evidence="4">
    <location>
        <begin position="1"/>
        <end position="16"/>
    </location>
</feature>
<dbReference type="WBParaSite" id="MBELARI_LOCUS13621">
    <property type="protein sequence ID" value="MBELARI_LOCUS13621"/>
    <property type="gene ID" value="MBELARI_LOCUS13621"/>
</dbReference>
<dbReference type="InterPro" id="IPR029058">
    <property type="entry name" value="AB_hydrolase_fold"/>
</dbReference>
<accession>A0AAF3J8I9</accession>
<evidence type="ECO:0000256" key="1">
    <source>
        <dbReference type="ARBA" id="ARBA00005964"/>
    </source>
</evidence>
<dbReference type="PANTHER" id="PTHR11559">
    <property type="entry name" value="CARBOXYLESTERASE"/>
    <property type="match status" value="1"/>
</dbReference>
<protein>
    <recommendedName>
        <fullName evidence="4">Carboxylic ester hydrolase</fullName>
        <ecNumber evidence="4">3.1.1.-</ecNumber>
    </recommendedName>
</protein>
<comment type="similarity">
    <text evidence="1 4">Belongs to the type-B carboxylesterase/lipase family.</text>
</comment>
<dbReference type="InterPro" id="IPR050309">
    <property type="entry name" value="Type-B_Carboxylest/Lipase"/>
</dbReference>
<keyword evidence="3 4" id="KW-0378">Hydrolase</keyword>
<evidence type="ECO:0000313" key="7">
    <source>
        <dbReference type="WBParaSite" id="MBELARI_LOCUS13621"/>
    </source>
</evidence>
<name>A0AAF3J8I9_9BILA</name>
<proteinExistence type="inferred from homology"/>
<dbReference type="SUPFAM" id="SSF53474">
    <property type="entry name" value="alpha/beta-Hydrolases"/>
    <property type="match status" value="1"/>
</dbReference>
<keyword evidence="4" id="KW-0732">Signal</keyword>
<feature type="chain" id="PRO_5041765202" description="Carboxylic ester hydrolase" evidence="4">
    <location>
        <begin position="17"/>
        <end position="216"/>
    </location>
</feature>
<evidence type="ECO:0000256" key="3">
    <source>
        <dbReference type="ARBA" id="ARBA00022801"/>
    </source>
</evidence>
<evidence type="ECO:0000313" key="8">
    <source>
        <dbReference type="WBParaSite" id="MBELARI_LOCUS3191"/>
    </source>
</evidence>
<evidence type="ECO:0000259" key="5">
    <source>
        <dbReference type="Pfam" id="PF00135"/>
    </source>
</evidence>
<evidence type="ECO:0000256" key="4">
    <source>
        <dbReference type="RuleBase" id="RU361235"/>
    </source>
</evidence>
<keyword evidence="2" id="KW-0719">Serine esterase</keyword>
<dbReference type="InterPro" id="IPR019826">
    <property type="entry name" value="Carboxylesterase_B_AS"/>
</dbReference>
<evidence type="ECO:0000256" key="2">
    <source>
        <dbReference type="ARBA" id="ARBA00022487"/>
    </source>
</evidence>
<sequence length="216" mass="23403">MRLLFCALLLKVMATGLPQGRLLKDGISAWLGVRYADQPERFQRASLANDWKDEPGNSMDKPAKACPQAKFFPGLETSEDCLFLNVFGPTNPPSASSLLPVIVYIHGGAYKFGSGNEFTVENLGNLSSHDNVIVVTVQYRLSVLGFFYPHFPSSKFHPNLGLDDTHLAIKFISKNIHEFGGDPSQITLIGHSAGACSAHALAISTAVDQGALIFPK</sequence>
<dbReference type="EC" id="3.1.1.-" evidence="4"/>
<dbReference type="AlphaFoldDB" id="A0AAF3J8I9"/>
<organism evidence="6 8">
    <name type="scientific">Mesorhabditis belari</name>
    <dbReference type="NCBI Taxonomy" id="2138241"/>
    <lineage>
        <taxon>Eukaryota</taxon>
        <taxon>Metazoa</taxon>
        <taxon>Ecdysozoa</taxon>
        <taxon>Nematoda</taxon>
        <taxon>Chromadorea</taxon>
        <taxon>Rhabditida</taxon>
        <taxon>Rhabditina</taxon>
        <taxon>Rhabditomorpha</taxon>
        <taxon>Rhabditoidea</taxon>
        <taxon>Rhabditidae</taxon>
        <taxon>Mesorhabditinae</taxon>
        <taxon>Mesorhabditis</taxon>
    </lineage>
</organism>
<evidence type="ECO:0000313" key="6">
    <source>
        <dbReference type="Proteomes" id="UP000887575"/>
    </source>
</evidence>
<dbReference type="PROSITE" id="PS00941">
    <property type="entry name" value="CARBOXYLESTERASE_B_2"/>
    <property type="match status" value="1"/>
</dbReference>
<reference evidence="7 8" key="1">
    <citation type="submission" date="2024-02" db="UniProtKB">
        <authorList>
            <consortium name="WormBaseParasite"/>
        </authorList>
    </citation>
    <scope>IDENTIFICATION</scope>
</reference>
<dbReference type="PROSITE" id="PS00122">
    <property type="entry name" value="CARBOXYLESTERASE_B_1"/>
    <property type="match status" value="1"/>
</dbReference>
<dbReference type="InterPro" id="IPR019819">
    <property type="entry name" value="Carboxylesterase_B_CS"/>
</dbReference>
<dbReference type="WBParaSite" id="MBELARI_LOCUS3191">
    <property type="protein sequence ID" value="MBELARI_LOCUS3191"/>
    <property type="gene ID" value="MBELARI_LOCUS3191"/>
</dbReference>
<keyword evidence="6" id="KW-1185">Reference proteome</keyword>
<dbReference type="GO" id="GO:0052689">
    <property type="term" value="F:carboxylic ester hydrolase activity"/>
    <property type="evidence" value="ECO:0007669"/>
    <property type="project" value="UniProtKB-KW"/>
</dbReference>
<feature type="domain" description="Carboxylesterase type B" evidence="5">
    <location>
        <begin position="25"/>
        <end position="207"/>
    </location>
</feature>
<dbReference type="InterPro" id="IPR002018">
    <property type="entry name" value="CarbesteraseB"/>
</dbReference>
<dbReference type="Pfam" id="PF00135">
    <property type="entry name" value="COesterase"/>
    <property type="match status" value="1"/>
</dbReference>
<dbReference type="Gene3D" id="3.40.50.1820">
    <property type="entry name" value="alpha/beta hydrolase"/>
    <property type="match status" value="1"/>
</dbReference>
<dbReference type="Proteomes" id="UP000887575">
    <property type="component" value="Unassembled WGS sequence"/>
</dbReference>